<gene>
    <name evidence="5" type="ORF">SAMN05661030_3144</name>
</gene>
<dbReference type="SUPFAM" id="SSF52540">
    <property type="entry name" value="P-loop containing nucleoside triphosphate hydrolases"/>
    <property type="match status" value="1"/>
</dbReference>
<dbReference type="GO" id="GO:0015808">
    <property type="term" value="P:L-alanine transport"/>
    <property type="evidence" value="ECO:0007669"/>
    <property type="project" value="TreeGrafter"/>
</dbReference>
<dbReference type="InterPro" id="IPR003593">
    <property type="entry name" value="AAA+_ATPase"/>
</dbReference>
<dbReference type="GO" id="GO:0042941">
    <property type="term" value="P:D-alanine transmembrane transport"/>
    <property type="evidence" value="ECO:0007669"/>
    <property type="project" value="TreeGrafter"/>
</dbReference>
<dbReference type="GO" id="GO:0015188">
    <property type="term" value="F:L-isoleucine transmembrane transporter activity"/>
    <property type="evidence" value="ECO:0007669"/>
    <property type="project" value="TreeGrafter"/>
</dbReference>
<dbReference type="SMART" id="SM00382">
    <property type="entry name" value="AAA"/>
    <property type="match status" value="1"/>
</dbReference>
<evidence type="ECO:0000259" key="4">
    <source>
        <dbReference type="PROSITE" id="PS50893"/>
    </source>
</evidence>
<dbReference type="GO" id="GO:0005524">
    <property type="term" value="F:ATP binding"/>
    <property type="evidence" value="ECO:0007669"/>
    <property type="project" value="UniProtKB-KW"/>
</dbReference>
<proteinExistence type="predicted"/>
<name>A0A1I1R797_9ACTN</name>
<dbReference type="Pfam" id="PF12399">
    <property type="entry name" value="BCA_ABC_TP_C"/>
    <property type="match status" value="1"/>
</dbReference>
<dbReference type="GO" id="GO:0016887">
    <property type="term" value="F:ATP hydrolysis activity"/>
    <property type="evidence" value="ECO:0007669"/>
    <property type="project" value="InterPro"/>
</dbReference>
<feature type="domain" description="ABC transporter" evidence="4">
    <location>
        <begin position="6"/>
        <end position="239"/>
    </location>
</feature>
<evidence type="ECO:0000313" key="5">
    <source>
        <dbReference type="EMBL" id="SFD30196.1"/>
    </source>
</evidence>
<dbReference type="PROSITE" id="PS50893">
    <property type="entry name" value="ABC_TRANSPORTER_2"/>
    <property type="match status" value="1"/>
</dbReference>
<dbReference type="STRING" id="1225127.SAMN05661030_3144"/>
<reference evidence="6" key="1">
    <citation type="submission" date="2016-10" db="EMBL/GenBank/DDBJ databases">
        <authorList>
            <person name="Varghese N."/>
            <person name="Submissions S."/>
        </authorList>
    </citation>
    <scope>NUCLEOTIDE SEQUENCE [LARGE SCALE GENOMIC DNA]</scope>
    <source>
        <strain evidence="6">DSM 45962</strain>
    </source>
</reference>
<dbReference type="InterPro" id="IPR003439">
    <property type="entry name" value="ABC_transporter-like_ATP-bd"/>
</dbReference>
<evidence type="ECO:0000256" key="3">
    <source>
        <dbReference type="ARBA" id="ARBA00022840"/>
    </source>
</evidence>
<dbReference type="Gene3D" id="3.40.50.300">
    <property type="entry name" value="P-loop containing nucleotide triphosphate hydrolases"/>
    <property type="match status" value="1"/>
</dbReference>
<dbReference type="GO" id="GO:1903805">
    <property type="term" value="P:L-valine import across plasma membrane"/>
    <property type="evidence" value="ECO:0007669"/>
    <property type="project" value="TreeGrafter"/>
</dbReference>
<dbReference type="InterPro" id="IPR027417">
    <property type="entry name" value="P-loop_NTPase"/>
</dbReference>
<keyword evidence="3 5" id="KW-0067">ATP-binding</keyword>
<keyword evidence="1" id="KW-0813">Transport</keyword>
<evidence type="ECO:0000256" key="2">
    <source>
        <dbReference type="ARBA" id="ARBA00022741"/>
    </source>
</evidence>
<organism evidence="5 6">
    <name type="scientific">Klenkia taihuensis</name>
    <dbReference type="NCBI Taxonomy" id="1225127"/>
    <lineage>
        <taxon>Bacteria</taxon>
        <taxon>Bacillati</taxon>
        <taxon>Actinomycetota</taxon>
        <taxon>Actinomycetes</taxon>
        <taxon>Geodermatophilales</taxon>
        <taxon>Geodermatophilaceae</taxon>
        <taxon>Klenkia</taxon>
    </lineage>
</organism>
<dbReference type="Pfam" id="PF00005">
    <property type="entry name" value="ABC_tran"/>
    <property type="match status" value="1"/>
</dbReference>
<accession>A0A1I1R797</accession>
<dbReference type="AlphaFoldDB" id="A0A1I1R797"/>
<protein>
    <submittedName>
        <fullName evidence="5">Amino acid/amide ABC transporter ATP-binding protein 1, HAAT family (TC 3.A.1.4.-)</fullName>
    </submittedName>
</protein>
<evidence type="ECO:0000313" key="6">
    <source>
        <dbReference type="Proteomes" id="UP000199022"/>
    </source>
</evidence>
<sequence>MTAPLLEVAGVGKRFGKLTVLHDVSFSLAPGEAFGVVGPNGAGKSTLLNVVAGVLPADGGRVVLDGEDVTRTGAAARCRSGIGRSYQVPRPFGGMTVFENALVAASFGAGLRGRAAADAAYAALVTAGLDGQADTTAGTLRLLDRKRLELARALATNPRLVLLDEIAGGLTEAEVPALVETVRQLGREGVAVVWIEHVVHALVAVVTRLMCLTYGEVLAVGDPHEVLADPKVVEVYLGSTIAGDDPGLEESA</sequence>
<dbReference type="PANTHER" id="PTHR45772:SF7">
    <property type="entry name" value="AMINO ACID ABC TRANSPORTER ATP-BINDING PROTEIN"/>
    <property type="match status" value="1"/>
</dbReference>
<dbReference type="InterPro" id="IPR032823">
    <property type="entry name" value="BCA_ABC_TP_C"/>
</dbReference>
<keyword evidence="6" id="KW-1185">Reference proteome</keyword>
<dbReference type="GO" id="GO:0015192">
    <property type="term" value="F:L-phenylalanine transmembrane transporter activity"/>
    <property type="evidence" value="ECO:0007669"/>
    <property type="project" value="TreeGrafter"/>
</dbReference>
<dbReference type="GO" id="GO:1903806">
    <property type="term" value="P:L-isoleucine import across plasma membrane"/>
    <property type="evidence" value="ECO:0007669"/>
    <property type="project" value="TreeGrafter"/>
</dbReference>
<dbReference type="GO" id="GO:0005886">
    <property type="term" value="C:plasma membrane"/>
    <property type="evidence" value="ECO:0007669"/>
    <property type="project" value="TreeGrafter"/>
</dbReference>
<keyword evidence="2" id="KW-0547">Nucleotide-binding</keyword>
<dbReference type="GO" id="GO:0005304">
    <property type="term" value="F:L-valine transmembrane transporter activity"/>
    <property type="evidence" value="ECO:0007669"/>
    <property type="project" value="TreeGrafter"/>
</dbReference>
<dbReference type="PANTHER" id="PTHR45772">
    <property type="entry name" value="CONSERVED COMPONENT OF ABC TRANSPORTER FOR NATURAL AMINO ACIDS-RELATED"/>
    <property type="match status" value="1"/>
</dbReference>
<dbReference type="InterPro" id="IPR051120">
    <property type="entry name" value="ABC_AA/LPS_Transport"/>
</dbReference>
<dbReference type="OrthoDB" id="9805514at2"/>
<dbReference type="RefSeq" id="WP_091560906.1">
    <property type="nucleotide sequence ID" value="NZ_BNAC01000001.1"/>
</dbReference>
<dbReference type="EMBL" id="FOMD01000003">
    <property type="protein sequence ID" value="SFD30196.1"/>
    <property type="molecule type" value="Genomic_DNA"/>
</dbReference>
<evidence type="ECO:0000256" key="1">
    <source>
        <dbReference type="ARBA" id="ARBA00022448"/>
    </source>
</evidence>
<dbReference type="Proteomes" id="UP000199022">
    <property type="component" value="Unassembled WGS sequence"/>
</dbReference>